<evidence type="ECO:0000313" key="7">
    <source>
        <dbReference type="EMBL" id="KAF2015297.1"/>
    </source>
</evidence>
<evidence type="ECO:0000256" key="2">
    <source>
        <dbReference type="ARBA" id="ARBA00022801"/>
    </source>
</evidence>
<dbReference type="AlphaFoldDB" id="A0A6A5XR38"/>
<keyword evidence="2 3" id="KW-0378">Hydrolase</keyword>
<dbReference type="Pfam" id="PF00135">
    <property type="entry name" value="COesterase"/>
    <property type="match status" value="1"/>
</dbReference>
<reference evidence="7" key="1">
    <citation type="journal article" date="2020" name="Stud. Mycol.">
        <title>101 Dothideomycetes genomes: a test case for predicting lifestyles and emergence of pathogens.</title>
        <authorList>
            <person name="Haridas S."/>
            <person name="Albert R."/>
            <person name="Binder M."/>
            <person name="Bloem J."/>
            <person name="Labutti K."/>
            <person name="Salamov A."/>
            <person name="Andreopoulos B."/>
            <person name="Baker S."/>
            <person name="Barry K."/>
            <person name="Bills G."/>
            <person name="Bluhm B."/>
            <person name="Cannon C."/>
            <person name="Castanera R."/>
            <person name="Culley D."/>
            <person name="Daum C."/>
            <person name="Ezra D."/>
            <person name="Gonzalez J."/>
            <person name="Henrissat B."/>
            <person name="Kuo A."/>
            <person name="Liang C."/>
            <person name="Lipzen A."/>
            <person name="Lutzoni F."/>
            <person name="Magnuson J."/>
            <person name="Mondo S."/>
            <person name="Nolan M."/>
            <person name="Ohm R."/>
            <person name="Pangilinan J."/>
            <person name="Park H.-J."/>
            <person name="Ramirez L."/>
            <person name="Alfaro M."/>
            <person name="Sun H."/>
            <person name="Tritt A."/>
            <person name="Yoshinaga Y."/>
            <person name="Zwiers L.-H."/>
            <person name="Turgeon B."/>
            <person name="Goodwin S."/>
            <person name="Spatafora J."/>
            <person name="Crous P."/>
            <person name="Grigoriev I."/>
        </authorList>
    </citation>
    <scope>NUCLEOTIDE SEQUENCE</scope>
    <source>
        <strain evidence="7">CBS 175.79</strain>
    </source>
</reference>
<dbReference type="GO" id="GO:0016787">
    <property type="term" value="F:hydrolase activity"/>
    <property type="evidence" value="ECO:0007669"/>
    <property type="project" value="UniProtKB-KW"/>
</dbReference>
<comment type="similarity">
    <text evidence="1 3">Belongs to the type-B carboxylesterase/lipase family.</text>
</comment>
<feature type="region of interest" description="Disordered" evidence="4">
    <location>
        <begin position="1"/>
        <end position="21"/>
    </location>
</feature>
<dbReference type="PANTHER" id="PTHR11559">
    <property type="entry name" value="CARBOXYLESTERASE"/>
    <property type="match status" value="1"/>
</dbReference>
<dbReference type="InterPro" id="IPR029058">
    <property type="entry name" value="AB_hydrolase_fold"/>
</dbReference>
<dbReference type="PROSITE" id="PS00122">
    <property type="entry name" value="CARBOXYLESTERASE_B_1"/>
    <property type="match status" value="1"/>
</dbReference>
<evidence type="ECO:0000256" key="1">
    <source>
        <dbReference type="ARBA" id="ARBA00005964"/>
    </source>
</evidence>
<dbReference type="InterPro" id="IPR050309">
    <property type="entry name" value="Type-B_Carboxylest/Lipase"/>
</dbReference>
<protein>
    <recommendedName>
        <fullName evidence="3">Carboxylic ester hydrolase</fullName>
        <ecNumber evidence="3">3.1.1.-</ecNumber>
    </recommendedName>
</protein>
<dbReference type="GeneID" id="54285159"/>
<evidence type="ECO:0000259" key="6">
    <source>
        <dbReference type="Pfam" id="PF00135"/>
    </source>
</evidence>
<evidence type="ECO:0000256" key="4">
    <source>
        <dbReference type="SAM" id="MobiDB-lite"/>
    </source>
</evidence>
<dbReference type="InterPro" id="IPR002018">
    <property type="entry name" value="CarbesteraseB"/>
</dbReference>
<dbReference type="Gene3D" id="3.40.50.1820">
    <property type="entry name" value="alpha/beta hydrolase"/>
    <property type="match status" value="1"/>
</dbReference>
<keyword evidence="5" id="KW-1133">Transmembrane helix</keyword>
<dbReference type="OrthoDB" id="408631at2759"/>
<feature type="transmembrane region" description="Helical" evidence="5">
    <location>
        <begin position="41"/>
        <end position="63"/>
    </location>
</feature>
<gene>
    <name evidence="7" type="ORF">BU24DRAFT_421600</name>
</gene>
<sequence>MDEEVDRRDSSSPLLEREDGHNVFHAQQPASPYWPPRKRTVIATIMAFFPLVFLLLGLSGWSFGNSNVPWSKLPKRPLIVTLPGYGSFKGTQILATYGSKTALRAPVDAWLGINYAKPPVEDLRFAQPKWPDAFNGTQDAVKFGPICIQNAGWNVQSEDCLNFNVFRTAGIPFSRKLPVFAYVHGGAFVMGNGRGFDGAAFVAQSQRPIMVVTFQYRLGALGSLPSKLFEEENLLNLGLLDQRLMLDFIQEYIGQFGGNPDEVTLGGQSAGAHSVGIHLFHNYRGDKGNPLFARAILSSGSPIARTFPEATYPIYERQFTQFMEYLSCPLTPNDKALECLRAAPTSDIQHISQTIYKASEYNITWPWQPVSPGPLLEKRGSDSGRDGSFFKVPIIISSTTDEGKLFAPKDLTTTEQFTAFMGNVNPGLTKDDLADLIDLYPDPENETSPYHNSPISTQFNRISAAYGDYSYICPVQDTADVMAKSKLKDRSPPVYKARFNTPNWAPDWQGVPHASDGAYFNGVPNVQYPDISTLYASYFASFVVSGDPNKYSIDSAPIWDRYEGTGGSELVVGSLEGLGTAIEIEGDVDTAGKQGIRMDACAWWRDPDRMDRLRK</sequence>
<keyword evidence="5" id="KW-0472">Membrane</keyword>
<proteinExistence type="inferred from homology"/>
<dbReference type="InterPro" id="IPR019826">
    <property type="entry name" value="Carboxylesterase_B_AS"/>
</dbReference>
<feature type="domain" description="Carboxylesterase type B" evidence="6">
    <location>
        <begin position="99"/>
        <end position="563"/>
    </location>
</feature>
<dbReference type="RefSeq" id="XP_033383636.1">
    <property type="nucleotide sequence ID" value="XM_033527762.1"/>
</dbReference>
<dbReference type="SUPFAM" id="SSF53474">
    <property type="entry name" value="alpha/beta-Hydrolases"/>
    <property type="match status" value="1"/>
</dbReference>
<dbReference type="EC" id="3.1.1.-" evidence="3"/>
<evidence type="ECO:0000256" key="3">
    <source>
        <dbReference type="RuleBase" id="RU361235"/>
    </source>
</evidence>
<name>A0A6A5XR38_9PLEO</name>
<organism evidence="7 8">
    <name type="scientific">Aaosphaeria arxii CBS 175.79</name>
    <dbReference type="NCBI Taxonomy" id="1450172"/>
    <lineage>
        <taxon>Eukaryota</taxon>
        <taxon>Fungi</taxon>
        <taxon>Dikarya</taxon>
        <taxon>Ascomycota</taxon>
        <taxon>Pezizomycotina</taxon>
        <taxon>Dothideomycetes</taxon>
        <taxon>Pleosporomycetidae</taxon>
        <taxon>Pleosporales</taxon>
        <taxon>Pleosporales incertae sedis</taxon>
        <taxon>Aaosphaeria</taxon>
    </lineage>
</organism>
<evidence type="ECO:0000256" key="5">
    <source>
        <dbReference type="SAM" id="Phobius"/>
    </source>
</evidence>
<dbReference type="Proteomes" id="UP000799778">
    <property type="component" value="Unassembled WGS sequence"/>
</dbReference>
<evidence type="ECO:0000313" key="8">
    <source>
        <dbReference type="Proteomes" id="UP000799778"/>
    </source>
</evidence>
<accession>A0A6A5XR38</accession>
<dbReference type="EMBL" id="ML978069">
    <property type="protein sequence ID" value="KAF2015297.1"/>
    <property type="molecule type" value="Genomic_DNA"/>
</dbReference>
<keyword evidence="8" id="KW-1185">Reference proteome</keyword>
<keyword evidence="5" id="KW-0812">Transmembrane</keyword>